<keyword evidence="9 10" id="KW-0275">Fatty acid biosynthesis</keyword>
<dbReference type="InterPro" id="IPR002076">
    <property type="entry name" value="ELO_fam"/>
</dbReference>
<keyword evidence="8 10" id="KW-0472">Membrane</keyword>
<comment type="subcellular location">
    <subcellularLocation>
        <location evidence="1">Membrane</location>
        <topology evidence="1">Multi-pass membrane protein</topology>
    </subcellularLocation>
</comment>
<evidence type="ECO:0000256" key="10">
    <source>
        <dbReference type="RuleBase" id="RU361115"/>
    </source>
</evidence>
<dbReference type="PANTHER" id="PTHR11157:SF126">
    <property type="entry name" value="ELONGATION OF VERY LONG CHAIN FATTY ACIDS PROTEIN"/>
    <property type="match status" value="1"/>
</dbReference>
<keyword evidence="2 10" id="KW-0444">Lipid biosynthesis</keyword>
<dbReference type="EMBL" id="CAJPVJ010011516">
    <property type="protein sequence ID" value="CAG2173847.1"/>
    <property type="molecule type" value="Genomic_DNA"/>
</dbReference>
<dbReference type="GO" id="GO:0005789">
    <property type="term" value="C:endoplasmic reticulum membrane"/>
    <property type="evidence" value="ECO:0007669"/>
    <property type="project" value="TreeGrafter"/>
</dbReference>
<dbReference type="InterPro" id="IPR030457">
    <property type="entry name" value="ELO_CS"/>
</dbReference>
<dbReference type="GO" id="GO:0030148">
    <property type="term" value="P:sphingolipid biosynthetic process"/>
    <property type="evidence" value="ECO:0007669"/>
    <property type="project" value="TreeGrafter"/>
</dbReference>
<feature type="transmembrane region" description="Helical" evidence="10">
    <location>
        <begin position="81"/>
        <end position="103"/>
    </location>
</feature>
<evidence type="ECO:0000256" key="2">
    <source>
        <dbReference type="ARBA" id="ARBA00022516"/>
    </source>
</evidence>
<dbReference type="EMBL" id="OC926341">
    <property type="protein sequence ID" value="CAD7656660.1"/>
    <property type="molecule type" value="Genomic_DNA"/>
</dbReference>
<keyword evidence="5 10" id="KW-0276">Fatty acid metabolism</keyword>
<dbReference type="EC" id="2.3.1.199" evidence="10"/>
<keyword evidence="4 10" id="KW-0812">Transmembrane</keyword>
<dbReference type="GO" id="GO:0034625">
    <property type="term" value="P:fatty acid elongation, monounsaturated fatty acid"/>
    <property type="evidence" value="ECO:0007669"/>
    <property type="project" value="TreeGrafter"/>
</dbReference>
<evidence type="ECO:0000256" key="1">
    <source>
        <dbReference type="ARBA" id="ARBA00004141"/>
    </source>
</evidence>
<evidence type="ECO:0000313" key="12">
    <source>
        <dbReference type="Proteomes" id="UP000728032"/>
    </source>
</evidence>
<dbReference type="PANTHER" id="PTHR11157">
    <property type="entry name" value="FATTY ACID ACYL TRANSFERASE-RELATED"/>
    <property type="match status" value="1"/>
</dbReference>
<dbReference type="OrthoDB" id="10259681at2759"/>
<dbReference type="Proteomes" id="UP000728032">
    <property type="component" value="Unassembled WGS sequence"/>
</dbReference>
<dbReference type="GO" id="GO:0042761">
    <property type="term" value="P:very long-chain fatty acid biosynthetic process"/>
    <property type="evidence" value="ECO:0007669"/>
    <property type="project" value="TreeGrafter"/>
</dbReference>
<comment type="catalytic activity">
    <reaction evidence="10">
        <text>a very-long-chain acyl-CoA + malonyl-CoA + H(+) = a very-long-chain 3-oxoacyl-CoA + CO2 + CoA</text>
        <dbReference type="Rhea" id="RHEA:32727"/>
        <dbReference type="ChEBI" id="CHEBI:15378"/>
        <dbReference type="ChEBI" id="CHEBI:16526"/>
        <dbReference type="ChEBI" id="CHEBI:57287"/>
        <dbReference type="ChEBI" id="CHEBI:57384"/>
        <dbReference type="ChEBI" id="CHEBI:90725"/>
        <dbReference type="ChEBI" id="CHEBI:90736"/>
        <dbReference type="EC" id="2.3.1.199"/>
    </reaction>
</comment>
<evidence type="ECO:0000256" key="6">
    <source>
        <dbReference type="ARBA" id="ARBA00022989"/>
    </source>
</evidence>
<evidence type="ECO:0000256" key="8">
    <source>
        <dbReference type="ARBA" id="ARBA00023136"/>
    </source>
</evidence>
<dbReference type="Pfam" id="PF01151">
    <property type="entry name" value="ELO"/>
    <property type="match status" value="1"/>
</dbReference>
<dbReference type="PROSITE" id="PS01188">
    <property type="entry name" value="ELO"/>
    <property type="match status" value="1"/>
</dbReference>
<name>A0A7R9MAK1_9ACAR</name>
<sequence>MNASIESVNSKDIHELSVNSVKYYLYDYWLKECDPRTRMHFISRGGPERCLAIMLLWLLFVTRIGPNMMRNRKPMDLRSTMFVYNTFMVLLNAYFFVLSLQWLNYGQKLLEFEFPARDDYSRETLNQIDEHVMYCYTKYLDLFDTIFFVLRKKNTHISFLHVYHHFVVPLLAWVVLKIAPTVIPIGVFALLNTFVHTFMYSYYALSAFGPKMHKYLWWKRYITIAQIIQFAIFITYGIFSIFLSNGYPSGLYWSEIICKAIERHDSQN</sequence>
<dbReference type="GO" id="GO:0009922">
    <property type="term" value="F:fatty acid elongase activity"/>
    <property type="evidence" value="ECO:0007669"/>
    <property type="project" value="UniProtKB-EC"/>
</dbReference>
<keyword evidence="6 10" id="KW-1133">Transmembrane helix</keyword>
<keyword evidence="7 10" id="KW-0443">Lipid metabolism</keyword>
<dbReference type="GO" id="GO:0034626">
    <property type="term" value="P:fatty acid elongation, polyunsaturated fatty acid"/>
    <property type="evidence" value="ECO:0007669"/>
    <property type="project" value="TreeGrafter"/>
</dbReference>
<feature type="transmembrane region" description="Helical" evidence="10">
    <location>
        <begin position="224"/>
        <end position="243"/>
    </location>
</feature>
<protein>
    <recommendedName>
        <fullName evidence="10">Elongation of very long chain fatty acids protein</fullName>
        <ecNumber evidence="10">2.3.1.199</ecNumber>
    </recommendedName>
    <alternativeName>
        <fullName evidence="10">Very-long-chain 3-oxoacyl-CoA synthase</fullName>
    </alternativeName>
</protein>
<gene>
    <name evidence="11" type="ORF">ONB1V03_LOCUS13296</name>
</gene>
<evidence type="ECO:0000313" key="11">
    <source>
        <dbReference type="EMBL" id="CAD7656660.1"/>
    </source>
</evidence>
<comment type="caution">
    <text evidence="10">Lacks conserved residue(s) required for the propagation of feature annotation.</text>
</comment>
<dbReference type="AlphaFoldDB" id="A0A7R9MAK1"/>
<evidence type="ECO:0000256" key="7">
    <source>
        <dbReference type="ARBA" id="ARBA00023098"/>
    </source>
</evidence>
<evidence type="ECO:0000256" key="9">
    <source>
        <dbReference type="ARBA" id="ARBA00023160"/>
    </source>
</evidence>
<organism evidence="11">
    <name type="scientific">Oppiella nova</name>
    <dbReference type="NCBI Taxonomy" id="334625"/>
    <lineage>
        <taxon>Eukaryota</taxon>
        <taxon>Metazoa</taxon>
        <taxon>Ecdysozoa</taxon>
        <taxon>Arthropoda</taxon>
        <taxon>Chelicerata</taxon>
        <taxon>Arachnida</taxon>
        <taxon>Acari</taxon>
        <taxon>Acariformes</taxon>
        <taxon>Sarcoptiformes</taxon>
        <taxon>Oribatida</taxon>
        <taxon>Brachypylina</taxon>
        <taxon>Oppioidea</taxon>
        <taxon>Oppiidae</taxon>
        <taxon>Oppiella</taxon>
    </lineage>
</organism>
<reference evidence="11" key="1">
    <citation type="submission" date="2020-11" db="EMBL/GenBank/DDBJ databases">
        <authorList>
            <person name="Tran Van P."/>
        </authorList>
    </citation>
    <scope>NUCLEOTIDE SEQUENCE</scope>
</reference>
<evidence type="ECO:0000256" key="4">
    <source>
        <dbReference type="ARBA" id="ARBA00022692"/>
    </source>
</evidence>
<evidence type="ECO:0000256" key="5">
    <source>
        <dbReference type="ARBA" id="ARBA00022832"/>
    </source>
</evidence>
<keyword evidence="3 10" id="KW-0808">Transferase</keyword>
<accession>A0A7R9MAK1</accession>
<comment type="similarity">
    <text evidence="10">Belongs to the ELO family.</text>
</comment>
<dbReference type="GO" id="GO:0019367">
    <property type="term" value="P:fatty acid elongation, saturated fatty acid"/>
    <property type="evidence" value="ECO:0007669"/>
    <property type="project" value="TreeGrafter"/>
</dbReference>
<evidence type="ECO:0000256" key="3">
    <source>
        <dbReference type="ARBA" id="ARBA00022679"/>
    </source>
</evidence>
<keyword evidence="12" id="KW-1185">Reference proteome</keyword>
<proteinExistence type="inferred from homology"/>